<dbReference type="Proteomes" id="UP000215452">
    <property type="component" value="Chromosome"/>
</dbReference>
<reference evidence="1 2" key="1">
    <citation type="submission" date="2017-08" db="EMBL/GenBank/DDBJ databases">
        <title>The complete genome sequence of a Mycoplasma hyopneumoniae isolate in Korea.</title>
        <authorList>
            <person name="Han J."/>
            <person name="Lee N."/>
        </authorList>
    </citation>
    <scope>NUCLEOTIDE SEQUENCE [LARGE SCALE GENOMIC DNA]</scope>
    <source>
        <strain evidence="1 2">KM014</strain>
    </source>
</reference>
<name>A0A223M9K6_MESHO</name>
<sequence length="120" mass="13727">MSWFKDFFKDALEFPVEKNTDKTLKPEEILAEIFAKMNNIINSKQIFSYGVKYNLFFDNTSRELKITISIQDRTNKILGQKDIKIAGLAPSNPPLFVAKQNSASFYFDGGVDLKLLIKIV</sequence>
<evidence type="ECO:0000313" key="1">
    <source>
        <dbReference type="EMBL" id="ASU14250.1"/>
    </source>
</evidence>
<evidence type="ECO:0000313" key="2">
    <source>
        <dbReference type="Proteomes" id="UP000215452"/>
    </source>
</evidence>
<accession>A0A223M9K6</accession>
<gene>
    <name evidence="1" type="ORF">CIB43_00349</name>
</gene>
<proteinExistence type="predicted"/>
<dbReference type="AlphaFoldDB" id="A0A223M9K6"/>
<organism evidence="1 2">
    <name type="scientific">Mesomycoplasma hyopneumoniae</name>
    <name type="common">Mycoplasma hyopneumoniae</name>
    <dbReference type="NCBI Taxonomy" id="2099"/>
    <lineage>
        <taxon>Bacteria</taxon>
        <taxon>Bacillati</taxon>
        <taxon>Mycoplasmatota</taxon>
        <taxon>Mycoplasmoidales</taxon>
        <taxon>Metamycoplasmataceae</taxon>
        <taxon>Mesomycoplasma</taxon>
    </lineage>
</organism>
<protein>
    <submittedName>
        <fullName evidence="1">Uncharacterized protein</fullName>
    </submittedName>
</protein>
<dbReference type="EMBL" id="CP022714">
    <property type="protein sequence ID" value="ASU14250.1"/>
    <property type="molecule type" value="Genomic_DNA"/>
</dbReference>